<name>A0A9N9VIV0_9HYPO</name>
<dbReference type="GO" id="GO:0008080">
    <property type="term" value="F:N-acetyltransferase activity"/>
    <property type="evidence" value="ECO:0007669"/>
    <property type="project" value="TreeGrafter"/>
</dbReference>
<organism evidence="1 2">
    <name type="scientific">Clonostachys rhizophaga</name>
    <dbReference type="NCBI Taxonomy" id="160324"/>
    <lineage>
        <taxon>Eukaryota</taxon>
        <taxon>Fungi</taxon>
        <taxon>Dikarya</taxon>
        <taxon>Ascomycota</taxon>
        <taxon>Pezizomycotina</taxon>
        <taxon>Sordariomycetes</taxon>
        <taxon>Hypocreomycetidae</taxon>
        <taxon>Hypocreales</taxon>
        <taxon>Bionectriaceae</taxon>
        <taxon>Clonostachys</taxon>
    </lineage>
</organism>
<evidence type="ECO:0008006" key="3">
    <source>
        <dbReference type="Google" id="ProtNLM"/>
    </source>
</evidence>
<reference evidence="1" key="1">
    <citation type="submission" date="2021-10" db="EMBL/GenBank/DDBJ databases">
        <authorList>
            <person name="Piombo E."/>
        </authorList>
    </citation>
    <scope>NUCLEOTIDE SEQUENCE</scope>
</reference>
<dbReference type="OrthoDB" id="2150604at2759"/>
<dbReference type="EMBL" id="CABFNQ020000700">
    <property type="protein sequence ID" value="CAH0024695.1"/>
    <property type="molecule type" value="Genomic_DNA"/>
</dbReference>
<dbReference type="InterPro" id="IPR052058">
    <property type="entry name" value="Alcohol_O-acetyltransferase"/>
</dbReference>
<dbReference type="SUPFAM" id="SSF52777">
    <property type="entry name" value="CoA-dependent acyltransferases"/>
    <property type="match status" value="1"/>
</dbReference>
<sequence>MAANPGFLRFASPGEQRCIAREVLGLYNCVVVGAIYTLPSDFGSLTQPEAFFHPLKRCVREHPFLSVIVRDIQTDKPFYEQNPTVQLSQHVSLLAPSDQTVTHAIQAALAPELDRPFTDGIPPWRIVVLPLKERSSCFIAFAYSHVLGDGASGAAFHRTFLKALAEGDSSKPGKPSETAPASLKLLAPPFDTPARLPISWGFLLGPLIASFLPAFIARLFGIHDAASHVDDETWTGGPNAQWGGNLATRIMVKEIEAPVLENALRAARDHDTKLTAILQALIVGALSKAIPDPKITNFVSQTVLDMRPAVGISADQMGNMTSAAYPIYPRSSSPKGTFSDSDWAVARDATRELAENASRLRDQAIGLLRFVMSVRMWMLGKLGQRRECSFELSNLGAVEVGHYQDGPGAKITKIIFSQTASAISVPINFNFSAVKGGEGLIYTITWQKGALNIAEQDEEDFVEGLCQTLSQGLENLR</sequence>
<dbReference type="Pfam" id="PF07247">
    <property type="entry name" value="AATase"/>
    <property type="match status" value="1"/>
</dbReference>
<comment type="caution">
    <text evidence="1">The sequence shown here is derived from an EMBL/GenBank/DDBJ whole genome shotgun (WGS) entry which is preliminary data.</text>
</comment>
<protein>
    <recommendedName>
        <fullName evidence="3">Alcohol acetyltransferase FCK4</fullName>
    </recommendedName>
</protein>
<proteinExistence type="predicted"/>
<gene>
    <name evidence="1" type="ORF">CRHIZ90672A_00011879</name>
</gene>
<dbReference type="InterPro" id="IPR023213">
    <property type="entry name" value="CAT-like_dom_sf"/>
</dbReference>
<dbReference type="AlphaFoldDB" id="A0A9N9VIV0"/>
<dbReference type="PANTHER" id="PTHR28037">
    <property type="entry name" value="ALCOHOL O-ACETYLTRANSFERASE 1-RELATED"/>
    <property type="match status" value="1"/>
</dbReference>
<evidence type="ECO:0000313" key="2">
    <source>
        <dbReference type="Proteomes" id="UP000696573"/>
    </source>
</evidence>
<dbReference type="Proteomes" id="UP000696573">
    <property type="component" value="Unassembled WGS sequence"/>
</dbReference>
<dbReference type="PANTHER" id="PTHR28037:SF1">
    <property type="entry name" value="ALCOHOL O-ACETYLTRANSFERASE 1-RELATED"/>
    <property type="match status" value="1"/>
</dbReference>
<dbReference type="InterPro" id="IPR010828">
    <property type="entry name" value="Atf2/Sli1-like"/>
</dbReference>
<evidence type="ECO:0000313" key="1">
    <source>
        <dbReference type="EMBL" id="CAH0024695.1"/>
    </source>
</evidence>
<keyword evidence="2" id="KW-1185">Reference proteome</keyword>
<dbReference type="Gene3D" id="3.30.559.10">
    <property type="entry name" value="Chloramphenicol acetyltransferase-like domain"/>
    <property type="match status" value="1"/>
</dbReference>
<accession>A0A9N9VIV0</accession>